<feature type="transmembrane region" description="Helical" evidence="1">
    <location>
        <begin position="358"/>
        <end position="382"/>
    </location>
</feature>
<sequence>MNFDSRLRVMFSHCAILNQKILDLACLQNTEISRAHCTYVSQTTIPRNIYKLPAEGGRRRRVKLDLQGDFGQISNISLIDNLGDALKVLDQNSSTAETFEIETIKEQQFDFDEKSVPEQALYVKVDGKDLQGNDFVRLSYLNSNIQPKHPIEIEIDSKTDLLLRPNQNVKIYFEVTNNQNYVVYVNFKCEDNKRLLRWMEPLSTWMQPRQTKVVAVTIFTRNDFGSSYQDFVTFYAMTGQEKYIKKILLNVDAKHVVDTRKPTIWHKFTSNCLNVLLANCEDATWSVEITAQDKESGLMLLTPNIHFPNGFTTGTTEEVTGYYSASCCESQLQLTATDRSNNKRTYIIDAYKATLGPWAIAAIVFGVLLIIALIVGIILAIVCRRKQKVSVDLPTTSYRGPINSASTNRY</sequence>
<reference evidence="3" key="1">
    <citation type="submission" date="2025-08" db="UniProtKB">
        <authorList>
            <consortium name="RefSeq"/>
        </authorList>
    </citation>
    <scope>IDENTIFICATION</scope>
    <source>
        <tissue evidence="3">Whole Larva</tissue>
    </source>
</reference>
<dbReference type="CDD" id="cd12841">
    <property type="entry name" value="TM_EphA1"/>
    <property type="match status" value="1"/>
</dbReference>
<dbReference type="GeneID" id="108565002"/>
<keyword evidence="1" id="KW-0812">Transmembrane</keyword>
<accession>A0ABM1MYR2</accession>
<evidence type="ECO:0000313" key="3">
    <source>
        <dbReference type="RefSeq" id="XP_017779712.1"/>
    </source>
</evidence>
<evidence type="ECO:0000256" key="1">
    <source>
        <dbReference type="SAM" id="Phobius"/>
    </source>
</evidence>
<dbReference type="RefSeq" id="XP_017779712.1">
    <property type="nucleotide sequence ID" value="XM_017924223.1"/>
</dbReference>
<dbReference type="Proteomes" id="UP000695000">
    <property type="component" value="Unplaced"/>
</dbReference>
<name>A0ABM1MYR2_NICVS</name>
<evidence type="ECO:0000313" key="2">
    <source>
        <dbReference type="Proteomes" id="UP000695000"/>
    </source>
</evidence>
<protein>
    <submittedName>
        <fullName evidence="3">Uncharacterized protein LOC108565002</fullName>
    </submittedName>
</protein>
<proteinExistence type="predicted"/>
<gene>
    <name evidence="3" type="primary">LOC108565002</name>
</gene>
<keyword evidence="2" id="KW-1185">Reference proteome</keyword>
<keyword evidence="1" id="KW-1133">Transmembrane helix</keyword>
<keyword evidence="1" id="KW-0472">Membrane</keyword>
<organism evidence="2 3">
    <name type="scientific">Nicrophorus vespilloides</name>
    <name type="common">Boreal carrion beetle</name>
    <dbReference type="NCBI Taxonomy" id="110193"/>
    <lineage>
        <taxon>Eukaryota</taxon>
        <taxon>Metazoa</taxon>
        <taxon>Ecdysozoa</taxon>
        <taxon>Arthropoda</taxon>
        <taxon>Hexapoda</taxon>
        <taxon>Insecta</taxon>
        <taxon>Pterygota</taxon>
        <taxon>Neoptera</taxon>
        <taxon>Endopterygota</taxon>
        <taxon>Coleoptera</taxon>
        <taxon>Polyphaga</taxon>
        <taxon>Staphyliniformia</taxon>
        <taxon>Silphidae</taxon>
        <taxon>Nicrophorinae</taxon>
        <taxon>Nicrophorus</taxon>
    </lineage>
</organism>